<keyword evidence="3" id="KW-0805">Transcription regulation</keyword>
<accession>A0A1H8VYA5</accession>
<dbReference type="Pfam" id="PF08279">
    <property type="entry name" value="HTH_11"/>
    <property type="match status" value="1"/>
</dbReference>
<keyword evidence="8" id="KW-1185">Reference proteome</keyword>
<dbReference type="InterPro" id="IPR011608">
    <property type="entry name" value="PRD"/>
</dbReference>
<feature type="domain" description="PTS EIIB type-2" evidence="5">
    <location>
        <begin position="411"/>
        <end position="500"/>
    </location>
</feature>
<keyword evidence="4" id="KW-0804">Transcription</keyword>
<dbReference type="SUPFAM" id="SSF52794">
    <property type="entry name" value="PTS system IIB component-like"/>
    <property type="match status" value="1"/>
</dbReference>
<dbReference type="Gene3D" id="1.10.1790.10">
    <property type="entry name" value="PRD domain"/>
    <property type="match status" value="1"/>
</dbReference>
<keyword evidence="1" id="KW-0808">Transferase</keyword>
<dbReference type="PANTHER" id="PTHR30185">
    <property type="entry name" value="CRYPTIC BETA-GLUCOSIDE BGL OPERON ANTITERMINATOR"/>
    <property type="match status" value="1"/>
</dbReference>
<dbReference type="InterPro" id="IPR036095">
    <property type="entry name" value="PTS_EIIB-like_sf"/>
</dbReference>
<dbReference type="PROSITE" id="PS51372">
    <property type="entry name" value="PRD_2"/>
    <property type="match status" value="1"/>
</dbReference>
<dbReference type="Gene3D" id="3.40.50.2300">
    <property type="match status" value="1"/>
</dbReference>
<organism evidence="7 8">
    <name type="scientific">Propionispora vibrioides</name>
    <dbReference type="NCBI Taxonomy" id="112903"/>
    <lineage>
        <taxon>Bacteria</taxon>
        <taxon>Bacillati</taxon>
        <taxon>Bacillota</taxon>
        <taxon>Negativicutes</taxon>
        <taxon>Selenomonadales</taxon>
        <taxon>Sporomusaceae</taxon>
        <taxon>Propionispora</taxon>
    </lineage>
</organism>
<dbReference type="Pfam" id="PF02302">
    <property type="entry name" value="PTS_IIB"/>
    <property type="match status" value="1"/>
</dbReference>
<dbReference type="GO" id="GO:0006355">
    <property type="term" value="P:regulation of DNA-templated transcription"/>
    <property type="evidence" value="ECO:0007669"/>
    <property type="project" value="InterPro"/>
</dbReference>
<name>A0A1H8VYA5_9FIRM</name>
<protein>
    <submittedName>
        <fullName evidence="7">Transcriptional antiterminator, BglG family</fullName>
    </submittedName>
</protein>
<dbReference type="InterPro" id="IPR036634">
    <property type="entry name" value="PRD_sf"/>
</dbReference>
<dbReference type="Pfam" id="PF00874">
    <property type="entry name" value="PRD"/>
    <property type="match status" value="1"/>
</dbReference>
<evidence type="ECO:0000313" key="8">
    <source>
        <dbReference type="Proteomes" id="UP000198847"/>
    </source>
</evidence>
<dbReference type="AlphaFoldDB" id="A0A1H8VYA5"/>
<sequence>MVISSRTKAIIDYLRKSIDYVPIQAIAHKLKVTERTVYREIPEVIKVLQQCQVKLETVQGKGMFLKGEPEALDRLGQILQDKRADYDVSSQDRIDLTIIELLNQEDYIKTQAVAIQTKSSLRTSRNDLKLIERMALSHNLKLQTKKGEGIYLSGDPVFKHHLLVSVITRNVDVDLLLAWMEGRYRGSQVFLDTLQLYGYAELFQTVYLLLKTVIDNKNIRTTDVNFLEFVMLAALLMKRTLEGKRSYDDFDFTEQKSDLYEQAKKIKGTLEKQFHVTCTADEFRYLLWLMYLSFNPNINTMLCLREFMLAPQMKKIISLVEEQTGISFSNDITLLKGLSAHMDKTLTRIRSGMSVINPINKEIQDKYGDLYWVVKNCMHYVFPEDQFPEDEIGYLVLYFAVSVDKFAKGSFRVLVVCSSGMGSSKMLASRLEREIPEIYIKKIISLISLPEEDLQEYDLILSTIPLMLDNANYMRVSPLLNHKELEKIQQAIQRHKHRKLRILTQKKRMQGSGGGAAAWQDFANMKIMAEWSLHILAYFDVLTVTNENMPGGLIDFFAQQIIDAGIAMSFDKAQDFITHNINDVNFIIPNTQLSYLDCCLPEVSQPKMFIYNFSQAQLIAEGREIKSVVLLLYPAKRSDVLGDFIGNMIMWIIEEVDMISLVDIDQKNRLSVSLGQRMKQYIIENFQERDNGDENYF</sequence>
<gene>
    <name evidence="7" type="ORF">SAMN04490178_11338</name>
</gene>
<evidence type="ECO:0000259" key="6">
    <source>
        <dbReference type="PROSITE" id="PS51372"/>
    </source>
</evidence>
<dbReference type="GO" id="GO:0008982">
    <property type="term" value="F:protein-N(PI)-phosphohistidine-sugar phosphotransferase activity"/>
    <property type="evidence" value="ECO:0007669"/>
    <property type="project" value="InterPro"/>
</dbReference>
<dbReference type="PROSITE" id="PS51099">
    <property type="entry name" value="PTS_EIIB_TYPE_2"/>
    <property type="match status" value="1"/>
</dbReference>
<dbReference type="STRING" id="112903.SAMN04490178_11338"/>
<dbReference type="InterPro" id="IPR013011">
    <property type="entry name" value="PTS_EIIB_2"/>
</dbReference>
<dbReference type="RefSeq" id="WP_177173570.1">
    <property type="nucleotide sequence ID" value="NZ_FODY01000013.1"/>
</dbReference>
<dbReference type="EMBL" id="FODY01000013">
    <property type="protein sequence ID" value="SEP20320.1"/>
    <property type="molecule type" value="Genomic_DNA"/>
</dbReference>
<evidence type="ECO:0000313" key="7">
    <source>
        <dbReference type="EMBL" id="SEP20320.1"/>
    </source>
</evidence>
<dbReference type="InterPro" id="IPR003501">
    <property type="entry name" value="PTS_EIIB_2/3"/>
</dbReference>
<dbReference type="InterPro" id="IPR050661">
    <property type="entry name" value="BglG_antiterminators"/>
</dbReference>
<evidence type="ECO:0000259" key="5">
    <source>
        <dbReference type="PROSITE" id="PS51099"/>
    </source>
</evidence>
<dbReference type="PANTHER" id="PTHR30185:SF18">
    <property type="entry name" value="TRANSCRIPTIONAL REGULATOR MTLR"/>
    <property type="match status" value="1"/>
</dbReference>
<reference evidence="7 8" key="1">
    <citation type="submission" date="2016-10" db="EMBL/GenBank/DDBJ databases">
        <authorList>
            <person name="de Groot N.N."/>
        </authorList>
    </citation>
    <scope>NUCLEOTIDE SEQUENCE [LARGE SCALE GENOMIC DNA]</scope>
    <source>
        <strain evidence="7 8">DSM 13305</strain>
    </source>
</reference>
<evidence type="ECO:0000256" key="4">
    <source>
        <dbReference type="ARBA" id="ARBA00023163"/>
    </source>
</evidence>
<dbReference type="SUPFAM" id="SSF63520">
    <property type="entry name" value="PTS-regulatory domain, PRD"/>
    <property type="match status" value="1"/>
</dbReference>
<proteinExistence type="predicted"/>
<evidence type="ECO:0000256" key="3">
    <source>
        <dbReference type="ARBA" id="ARBA00023015"/>
    </source>
</evidence>
<dbReference type="CDD" id="cd05568">
    <property type="entry name" value="PTS_IIB_bgl_like"/>
    <property type="match status" value="1"/>
</dbReference>
<dbReference type="GO" id="GO:0009401">
    <property type="term" value="P:phosphoenolpyruvate-dependent sugar phosphotransferase system"/>
    <property type="evidence" value="ECO:0007669"/>
    <property type="project" value="InterPro"/>
</dbReference>
<keyword evidence="2" id="KW-0677">Repeat</keyword>
<evidence type="ECO:0000256" key="1">
    <source>
        <dbReference type="ARBA" id="ARBA00022679"/>
    </source>
</evidence>
<dbReference type="Gene3D" id="1.10.10.10">
    <property type="entry name" value="Winged helix-like DNA-binding domain superfamily/Winged helix DNA-binding domain"/>
    <property type="match status" value="1"/>
</dbReference>
<dbReference type="InterPro" id="IPR013196">
    <property type="entry name" value="HTH_11"/>
</dbReference>
<dbReference type="InterPro" id="IPR036388">
    <property type="entry name" value="WH-like_DNA-bd_sf"/>
</dbReference>
<evidence type="ECO:0000256" key="2">
    <source>
        <dbReference type="ARBA" id="ARBA00022737"/>
    </source>
</evidence>
<feature type="domain" description="PRD" evidence="6">
    <location>
        <begin position="304"/>
        <end position="409"/>
    </location>
</feature>
<dbReference type="Proteomes" id="UP000198847">
    <property type="component" value="Unassembled WGS sequence"/>
</dbReference>